<comment type="caution">
    <text evidence="7">The sequence shown here is derived from an EMBL/GenBank/DDBJ whole genome shotgun (WGS) entry which is preliminary data.</text>
</comment>
<evidence type="ECO:0000313" key="7">
    <source>
        <dbReference type="EMBL" id="KAF9527876.1"/>
    </source>
</evidence>
<evidence type="ECO:0000256" key="6">
    <source>
        <dbReference type="SAM" id="MobiDB-lite"/>
    </source>
</evidence>
<comment type="similarity">
    <text evidence="2">Belongs to the IFI6/IFI27 family.</text>
</comment>
<dbReference type="InterPro" id="IPR009311">
    <property type="entry name" value="IFI6/IFI27-like"/>
</dbReference>
<feature type="region of interest" description="Disordered" evidence="6">
    <location>
        <begin position="235"/>
        <end position="276"/>
    </location>
</feature>
<evidence type="ECO:0000256" key="5">
    <source>
        <dbReference type="ARBA" id="ARBA00023136"/>
    </source>
</evidence>
<dbReference type="PANTHER" id="PTHR16932:SF18">
    <property type="entry name" value="INTERFERON, ALPHA-INDUCIBLE PROTEIN 27-LIKE 2"/>
    <property type="match status" value="1"/>
</dbReference>
<name>A0A9P6EE91_9AGAR</name>
<dbReference type="Proteomes" id="UP000807306">
    <property type="component" value="Unassembled WGS sequence"/>
</dbReference>
<feature type="compositionally biased region" description="Basic and acidic residues" evidence="6">
    <location>
        <begin position="248"/>
        <end position="261"/>
    </location>
</feature>
<keyword evidence="8" id="KW-1185">Reference proteome</keyword>
<dbReference type="PANTHER" id="PTHR16932">
    <property type="entry name" value="INTERFERON ALPHA-INDUCIBLE PROTEIN 27"/>
    <property type="match status" value="1"/>
</dbReference>
<dbReference type="InterPro" id="IPR038213">
    <property type="entry name" value="IFI6/IFI27-like_sf"/>
</dbReference>
<comment type="subcellular location">
    <subcellularLocation>
        <location evidence="1">Membrane</location>
        <topology evidence="1">Multi-pass membrane protein</topology>
    </subcellularLocation>
</comment>
<keyword evidence="4" id="KW-1133">Transmembrane helix</keyword>
<gene>
    <name evidence="7" type="ORF">CPB83DRAFT_855347</name>
</gene>
<reference evidence="7" key="1">
    <citation type="submission" date="2020-11" db="EMBL/GenBank/DDBJ databases">
        <authorList>
            <consortium name="DOE Joint Genome Institute"/>
            <person name="Ahrendt S."/>
            <person name="Riley R."/>
            <person name="Andreopoulos W."/>
            <person name="Labutti K."/>
            <person name="Pangilinan J."/>
            <person name="Ruiz-Duenas F.J."/>
            <person name="Barrasa J.M."/>
            <person name="Sanchez-Garcia M."/>
            <person name="Camarero S."/>
            <person name="Miyauchi S."/>
            <person name="Serrano A."/>
            <person name="Linde D."/>
            <person name="Babiker R."/>
            <person name="Drula E."/>
            <person name="Ayuso-Fernandez I."/>
            <person name="Pacheco R."/>
            <person name="Padilla G."/>
            <person name="Ferreira P."/>
            <person name="Barriuso J."/>
            <person name="Kellner H."/>
            <person name="Castanera R."/>
            <person name="Alfaro M."/>
            <person name="Ramirez L."/>
            <person name="Pisabarro A.G."/>
            <person name="Kuo A."/>
            <person name="Tritt A."/>
            <person name="Lipzen A."/>
            <person name="He G."/>
            <person name="Yan M."/>
            <person name="Ng V."/>
            <person name="Cullen D."/>
            <person name="Martin F."/>
            <person name="Rosso M.-N."/>
            <person name="Henrissat B."/>
            <person name="Hibbett D."/>
            <person name="Martinez A.T."/>
            <person name="Grigoriev I.V."/>
        </authorList>
    </citation>
    <scope>NUCLEOTIDE SEQUENCE</scope>
    <source>
        <strain evidence="7">CBS 506.95</strain>
    </source>
</reference>
<accession>A0A9P6EE91</accession>
<organism evidence="7 8">
    <name type="scientific">Crepidotus variabilis</name>
    <dbReference type="NCBI Taxonomy" id="179855"/>
    <lineage>
        <taxon>Eukaryota</taxon>
        <taxon>Fungi</taxon>
        <taxon>Dikarya</taxon>
        <taxon>Basidiomycota</taxon>
        <taxon>Agaricomycotina</taxon>
        <taxon>Agaricomycetes</taxon>
        <taxon>Agaricomycetidae</taxon>
        <taxon>Agaricales</taxon>
        <taxon>Agaricineae</taxon>
        <taxon>Crepidotaceae</taxon>
        <taxon>Crepidotus</taxon>
    </lineage>
</organism>
<evidence type="ECO:0000313" key="8">
    <source>
        <dbReference type="Proteomes" id="UP000807306"/>
    </source>
</evidence>
<dbReference type="AlphaFoldDB" id="A0A9P6EE91"/>
<dbReference type="EMBL" id="MU157857">
    <property type="protein sequence ID" value="KAF9527876.1"/>
    <property type="molecule type" value="Genomic_DNA"/>
</dbReference>
<keyword evidence="5" id="KW-0472">Membrane</keyword>
<proteinExistence type="inferred from homology"/>
<protein>
    <submittedName>
        <fullName evidence="7">Uncharacterized protein</fullName>
    </submittedName>
</protein>
<dbReference type="GO" id="GO:0016020">
    <property type="term" value="C:membrane"/>
    <property type="evidence" value="ECO:0007669"/>
    <property type="project" value="UniProtKB-SubCell"/>
</dbReference>
<evidence type="ECO:0000256" key="3">
    <source>
        <dbReference type="ARBA" id="ARBA00022692"/>
    </source>
</evidence>
<dbReference type="Gene3D" id="6.10.110.10">
    <property type="match status" value="1"/>
</dbReference>
<evidence type="ECO:0000256" key="2">
    <source>
        <dbReference type="ARBA" id="ARBA00007262"/>
    </source>
</evidence>
<keyword evidence="3" id="KW-0812">Transmembrane</keyword>
<evidence type="ECO:0000256" key="1">
    <source>
        <dbReference type="ARBA" id="ARBA00004141"/>
    </source>
</evidence>
<evidence type="ECO:0000256" key="4">
    <source>
        <dbReference type="ARBA" id="ARBA00022989"/>
    </source>
</evidence>
<sequence>MSADPQLNTESASQETYATSNRALELQQLVARLRVDAKTGESRPYPTLNTADDLLVWTRGLQKVFKAAKIPKDRWPEAGLLFLRDSGRELQLKVLLERQRIELTAAGQSGAWDWAKFLETLKELLVSFEEPDWFGNFEDQHKDSIRFAAKTLIGLGAVALTPAAGLLALNALGFTAGGVVGGSIAAGMQSTLYGGLTTGTFSTCQSIAASVAVPAIGSLGSGLGAVLTGIGILTKTSGESGSDEEENENTREGSPKCREKSSNPSPMAGGCTCEEK</sequence>